<keyword evidence="2" id="KW-1185">Reference proteome</keyword>
<evidence type="ECO:0000313" key="2">
    <source>
        <dbReference type="Proteomes" id="UP001301797"/>
    </source>
</evidence>
<dbReference type="KEGG" id="mefw:F1737_04340"/>
<accession>A0AA97FBN7</accession>
<sequence>MMTVLTKEVYDVLKKDRYYSEDLYIGIVELGKYAVSGMTKDEVKAELEPAITEIRSKPIRPRPGAWA</sequence>
<gene>
    <name evidence="1" type="ORF">F1737_04340</name>
</gene>
<dbReference type="RefSeq" id="WP_317137552.1">
    <property type="nucleotide sequence ID" value="NZ_CP043875.1"/>
</dbReference>
<proteinExistence type="predicted"/>
<dbReference type="AlphaFoldDB" id="A0AA97FBN7"/>
<evidence type="ECO:0000313" key="1">
    <source>
        <dbReference type="EMBL" id="WOF15984.1"/>
    </source>
</evidence>
<dbReference type="EMBL" id="CP043875">
    <property type="protein sequence ID" value="WOF15984.1"/>
    <property type="molecule type" value="Genomic_DNA"/>
</dbReference>
<reference evidence="1 2" key="1">
    <citation type="submission" date="2019-09" db="EMBL/GenBank/DDBJ databases">
        <title>The complete genome of Methanoplanus sp. FWC-SCC4.</title>
        <authorList>
            <person name="Chen S.-C."/>
            <person name="Zhou Y.-Z."/>
            <person name="Lai M.-C."/>
        </authorList>
    </citation>
    <scope>NUCLEOTIDE SEQUENCE [LARGE SCALE GENOMIC DNA]</scope>
    <source>
        <strain evidence="1 2">FWC-SCC4</strain>
    </source>
</reference>
<name>A0AA97FBN7_9EURY</name>
<dbReference type="GeneID" id="85229370"/>
<protein>
    <submittedName>
        <fullName evidence="1">Uncharacterized protein</fullName>
    </submittedName>
</protein>
<organism evidence="1 2">
    <name type="scientific">Methanochimaera problematica</name>
    <dbReference type="NCBI Taxonomy" id="2609417"/>
    <lineage>
        <taxon>Archaea</taxon>
        <taxon>Methanobacteriati</taxon>
        <taxon>Methanobacteriota</taxon>
        <taxon>Stenosarchaea group</taxon>
        <taxon>Methanomicrobia</taxon>
        <taxon>Methanomicrobiales</taxon>
        <taxon>Methanomicrobiaceae</taxon>
        <taxon>Methanochimaera</taxon>
    </lineage>
</organism>
<dbReference type="Proteomes" id="UP001301797">
    <property type="component" value="Chromosome"/>
</dbReference>